<comment type="caution">
    <text evidence="4">The sequence shown here is derived from an EMBL/GenBank/DDBJ whole genome shotgun (WGS) entry which is preliminary data.</text>
</comment>
<evidence type="ECO:0000256" key="2">
    <source>
        <dbReference type="SAM" id="SignalP"/>
    </source>
</evidence>
<keyword evidence="5" id="KW-1185">Reference proteome</keyword>
<evidence type="ECO:0000259" key="3">
    <source>
        <dbReference type="PROSITE" id="PS51747"/>
    </source>
</evidence>
<evidence type="ECO:0000313" key="4">
    <source>
        <dbReference type="EMBL" id="KAF5341402.1"/>
    </source>
</evidence>
<dbReference type="GO" id="GO:0002100">
    <property type="term" value="P:tRNA wobble adenosine to inosine editing"/>
    <property type="evidence" value="ECO:0007669"/>
    <property type="project" value="TreeGrafter"/>
</dbReference>
<protein>
    <recommendedName>
        <fullName evidence="3">CMP/dCMP-type deaminase domain-containing protein</fullName>
    </recommendedName>
</protein>
<dbReference type="SUPFAM" id="SSF53927">
    <property type="entry name" value="Cytidine deaminase-like"/>
    <property type="match status" value="1"/>
</dbReference>
<dbReference type="Gene3D" id="3.40.140.10">
    <property type="entry name" value="Cytidine Deaminase, domain 2"/>
    <property type="match status" value="1"/>
</dbReference>
<dbReference type="CDD" id="cd01285">
    <property type="entry name" value="nucleoside_deaminase"/>
    <property type="match status" value="1"/>
</dbReference>
<proteinExistence type="predicted"/>
<dbReference type="Pfam" id="PF00383">
    <property type="entry name" value="dCMP_cyt_deam_1"/>
    <property type="match status" value="1"/>
</dbReference>
<dbReference type="GO" id="GO:0052717">
    <property type="term" value="F:tRNA-specific adenosine-34 deaminase activity"/>
    <property type="evidence" value="ECO:0007669"/>
    <property type="project" value="TreeGrafter"/>
</dbReference>
<dbReference type="EMBL" id="JAACJM010000165">
    <property type="protein sequence ID" value="KAF5341402.1"/>
    <property type="molecule type" value="Genomic_DNA"/>
</dbReference>
<keyword evidence="2" id="KW-0732">Signal</keyword>
<feature type="compositionally biased region" description="Low complexity" evidence="1">
    <location>
        <begin position="299"/>
        <end position="313"/>
    </location>
</feature>
<dbReference type="PANTHER" id="PTHR11079">
    <property type="entry name" value="CYTOSINE DEAMINASE FAMILY MEMBER"/>
    <property type="match status" value="1"/>
</dbReference>
<dbReference type="InterPro" id="IPR002125">
    <property type="entry name" value="CMP_dCMP_dom"/>
</dbReference>
<feature type="domain" description="CMP/dCMP-type deaminase" evidence="3">
    <location>
        <begin position="53"/>
        <end position="193"/>
    </location>
</feature>
<feature type="compositionally biased region" description="Low complexity" evidence="1">
    <location>
        <begin position="338"/>
        <end position="348"/>
    </location>
</feature>
<feature type="region of interest" description="Disordered" evidence="1">
    <location>
        <begin position="272"/>
        <end position="360"/>
    </location>
</feature>
<gene>
    <name evidence="4" type="ORF">D9758_012256</name>
</gene>
<dbReference type="InterPro" id="IPR016193">
    <property type="entry name" value="Cytidine_deaminase-like"/>
</dbReference>
<organism evidence="4 5">
    <name type="scientific">Tetrapyrgos nigripes</name>
    <dbReference type="NCBI Taxonomy" id="182062"/>
    <lineage>
        <taxon>Eukaryota</taxon>
        <taxon>Fungi</taxon>
        <taxon>Dikarya</taxon>
        <taxon>Basidiomycota</taxon>
        <taxon>Agaricomycotina</taxon>
        <taxon>Agaricomycetes</taxon>
        <taxon>Agaricomycetidae</taxon>
        <taxon>Agaricales</taxon>
        <taxon>Marasmiineae</taxon>
        <taxon>Marasmiaceae</taxon>
        <taxon>Tetrapyrgos</taxon>
    </lineage>
</organism>
<evidence type="ECO:0000256" key="1">
    <source>
        <dbReference type="SAM" id="MobiDB-lite"/>
    </source>
</evidence>
<reference evidence="4 5" key="1">
    <citation type="journal article" date="2020" name="ISME J.">
        <title>Uncovering the hidden diversity of litter-decomposition mechanisms in mushroom-forming fungi.</title>
        <authorList>
            <person name="Floudas D."/>
            <person name="Bentzer J."/>
            <person name="Ahren D."/>
            <person name="Johansson T."/>
            <person name="Persson P."/>
            <person name="Tunlid A."/>
        </authorList>
    </citation>
    <scope>NUCLEOTIDE SEQUENCE [LARGE SCALE GENOMIC DNA]</scope>
    <source>
        <strain evidence="4 5">CBS 291.85</strain>
    </source>
</reference>
<evidence type="ECO:0000313" key="5">
    <source>
        <dbReference type="Proteomes" id="UP000559256"/>
    </source>
</evidence>
<feature type="signal peptide" evidence="2">
    <location>
        <begin position="1"/>
        <end position="25"/>
    </location>
</feature>
<name>A0A8H5CGG0_9AGAR</name>
<sequence length="430" mass="47041">MSHDMTRKTLAYFAFFWLLICSVSGHQVDQHNMTPLQDVLINPEATVNSIPFSTRAHWMRRANQALTELTTPCTFSPFASVVVNHTAAGLGELVCIGVNSNTKVGNPTLHGEIAAINNCTAVLTDPRGPYSLTASQAQAAFTEFSLYTNAESCPMCASAIRWAGFREYIYGTSMETLVREGWSQIRISSLEVLRQSMDLPNPVRLIGEVLANETDPYFLWQFNPANACPRVVRGLATANATLGEITRGSDQAILSVVHLKLLGEGISSSRVQQQNFRGDSDHAQPEIPLDSIVNNGGIPNLSNPMHSPMPSSSTYDCPPGAVANVQMPSPSIPPSPASPRTLSSSYTLPPTPLSPEEMPRPFVPIISRRATAPPFMFPQNVHDSQEMPTASIPMPVPSTQNHSLQRSATTFFYNQRHDERSQARPYPPIL</sequence>
<feature type="chain" id="PRO_5034536941" description="CMP/dCMP-type deaminase domain-containing protein" evidence="2">
    <location>
        <begin position="26"/>
        <end position="430"/>
    </location>
</feature>
<dbReference type="PROSITE" id="PS51747">
    <property type="entry name" value="CYT_DCMP_DEAMINASES_2"/>
    <property type="match status" value="1"/>
</dbReference>
<accession>A0A8H5CGG0</accession>
<dbReference type="PANTHER" id="PTHR11079:SF203">
    <property type="entry name" value="CMP_DCMP-TYPE DEAMINASE DOMAIN-CONTAINING PROTEIN"/>
    <property type="match status" value="1"/>
</dbReference>
<dbReference type="OrthoDB" id="408702at2759"/>
<dbReference type="AlphaFoldDB" id="A0A8H5CGG0"/>
<dbReference type="Proteomes" id="UP000559256">
    <property type="component" value="Unassembled WGS sequence"/>
</dbReference>